<dbReference type="RefSeq" id="WP_101652278.1">
    <property type="nucleotide sequence ID" value="NZ_PGVE01000107.1"/>
</dbReference>
<dbReference type="AlphaFoldDB" id="A0A2N5H6B2"/>
<evidence type="ECO:0000313" key="3">
    <source>
        <dbReference type="Proteomes" id="UP000234950"/>
    </source>
</evidence>
<reference evidence="2 3" key="1">
    <citation type="submission" date="2017-11" db="EMBL/GenBank/DDBJ databases">
        <title>Comparitive Functional Genomics of Dry Heat Resistant strains isolated from the Viking Spacecraft.</title>
        <authorList>
            <person name="Seuylemezian A."/>
            <person name="Cooper K."/>
            <person name="Vaishampayan P."/>
        </authorList>
    </citation>
    <scope>NUCLEOTIDE SEQUENCE [LARGE SCALE GENOMIC DNA]</scope>
    <source>
        <strain evidence="2 3">V32-6</strain>
    </source>
</reference>
<gene>
    <name evidence="2" type="ORF">CVD27_27040</name>
</gene>
<protein>
    <recommendedName>
        <fullName evidence="1">DUF6259 domain-containing protein</fullName>
    </recommendedName>
</protein>
<accession>A0A2N5H6B2</accession>
<dbReference type="EMBL" id="PGVE01000107">
    <property type="protein sequence ID" value="PLS01052.1"/>
    <property type="molecule type" value="Genomic_DNA"/>
</dbReference>
<feature type="domain" description="DUF6259" evidence="1">
    <location>
        <begin position="224"/>
        <end position="407"/>
    </location>
</feature>
<dbReference type="Pfam" id="PF19773">
    <property type="entry name" value="DUF6259"/>
    <property type="match status" value="1"/>
</dbReference>
<sequence>MYTIGYDFGDTLIQLGDLQFAIRLFTEVNAYAPDPGKLVLVEDQDIAYLKADGLIWAGGQQTAKGSIEAKISRGADGRYIVEARGVHESERCKSVLLQVFGINVLKLNTDEGKVEELNPVRCIKAKHYPSNIKMPLAFIEDQLGQGWFALSKDHKLRDKGFASHYDPYLQCQVLDLSHEEDKRFQTNEIIMPAWHIGSYSEKNAVIKERCLDLEQNFGLVPFEQRKDTPEWLKDIKLVTIFHAEHWTGHVFNTFAEMEEKLKWVTGRIDGKEVLAFIPGWDGRYYYNYPEYEPSPFLGGKEGFKSFVETAHRLGVKVVPMLGANNANIEVMKKLGLEDAAAKDQWGLEKRCDWVDWDYDLSTENNCMLANMGHPGYLEHMIERSKYLVNEYGVDGIFLDISIFWTNDPNYSPYEGTVAWAKAMKEAFPHLLLFGENSYDALWGVFSIFHEMGRPAGHGHALYRYARQTYYLAAAAPGLGSGGIHEYAWNSNGLPWERDFPELVPTLSVVGDTMTTYEKATELIVKKAKGWKPIHPGIS</sequence>
<proteinExistence type="predicted"/>
<comment type="caution">
    <text evidence="2">The sequence shown here is derived from an EMBL/GenBank/DDBJ whole genome shotgun (WGS) entry which is preliminary data.</text>
</comment>
<dbReference type="OrthoDB" id="3652041at2"/>
<evidence type="ECO:0000259" key="1">
    <source>
        <dbReference type="Pfam" id="PF19773"/>
    </source>
</evidence>
<dbReference type="SUPFAM" id="SSF51445">
    <property type="entry name" value="(Trans)glycosidases"/>
    <property type="match status" value="1"/>
</dbReference>
<dbReference type="Proteomes" id="UP000234950">
    <property type="component" value="Unassembled WGS sequence"/>
</dbReference>
<keyword evidence="3" id="KW-1185">Reference proteome</keyword>
<dbReference type="Gene3D" id="3.20.20.80">
    <property type="entry name" value="Glycosidases"/>
    <property type="match status" value="1"/>
</dbReference>
<organism evidence="2 3">
    <name type="scientific">Neobacillus cucumis</name>
    <dbReference type="NCBI Taxonomy" id="1740721"/>
    <lineage>
        <taxon>Bacteria</taxon>
        <taxon>Bacillati</taxon>
        <taxon>Bacillota</taxon>
        <taxon>Bacilli</taxon>
        <taxon>Bacillales</taxon>
        <taxon>Bacillaceae</taxon>
        <taxon>Neobacillus</taxon>
    </lineage>
</organism>
<dbReference type="InterPro" id="IPR046226">
    <property type="entry name" value="DUF6259"/>
</dbReference>
<name>A0A2N5H6B2_9BACI</name>
<dbReference type="InterPro" id="IPR017853">
    <property type="entry name" value="GH"/>
</dbReference>
<evidence type="ECO:0000313" key="2">
    <source>
        <dbReference type="EMBL" id="PLS01052.1"/>
    </source>
</evidence>